<keyword evidence="4 7" id="KW-0663">Pyridoxal phosphate</keyword>
<dbReference type="GO" id="GO:0016740">
    <property type="term" value="F:transferase activity"/>
    <property type="evidence" value="ECO:0007669"/>
    <property type="project" value="UniProtKB-KW"/>
</dbReference>
<sequence>MVHLSTIAHEDDVVNGKLADGISKAHLQLINDDDSFTTSIYGSKFAAKDLPKHEMPETEMSRDVAYRLIKDHLSLDGNPILNLASFVTTYMEEEAEKLMTESFPKNFIDYEEYPQSADIQNRCVSMIGRLFNAPIGVEDDVGAVGTSCVGSSEAIMLAVLAMKRCWKNKRIAEGKPWDRPNIVMSAAVQVCWEKAARYFEVEEKLVYCTEERYVIDPEETVNLVDENTIGICAILGTTYTGEYEDVKAVNDLLTKKGLNTPIHVDAASGGFVAPFVMPDLEWDFRLEHVVSINVSGHKYGLVYPGVGWVVWRSAEYLPQELVFNINYLGADQASFTLNFSKGASQVIGQYYQLIRLGKHGYRAIMSNLTRTANYLSDSLAALGFIIMSKKSGEGLPLVAFRLPPQEDRSYDEFALAHHLRVRGWVVPAYTMAPNTENLKMLRVVVREDFTRNRCDSLIVDIRQSQHLLEQMDRESIKKQQEYINKYNTSSGKATHNHPKFRREKHSLQGKTGKTHAIC</sequence>
<evidence type="ECO:0000313" key="11">
    <source>
        <dbReference type="EMBL" id="KAK0747458.1"/>
    </source>
</evidence>
<feature type="compositionally biased region" description="Basic residues" evidence="10">
    <location>
        <begin position="494"/>
        <end position="504"/>
    </location>
</feature>
<evidence type="ECO:0000256" key="6">
    <source>
        <dbReference type="ARBA" id="ARBA00048868"/>
    </source>
</evidence>
<dbReference type="Gene3D" id="3.40.640.10">
    <property type="entry name" value="Type I PLP-dependent aspartate aminotransferase-like (Major domain)"/>
    <property type="match status" value="1"/>
</dbReference>
<dbReference type="NCBIfam" id="TIGR01788">
    <property type="entry name" value="Glu-decarb-GAD"/>
    <property type="match status" value="1"/>
</dbReference>
<dbReference type="FunFam" id="3.90.1150.160:FF:000004">
    <property type="entry name" value="Glutamate decarboxylase"/>
    <property type="match status" value="1"/>
</dbReference>
<dbReference type="InterPro" id="IPR002129">
    <property type="entry name" value="PyrdxlP-dep_de-COase"/>
</dbReference>
<proteinExistence type="inferred from homology"/>
<evidence type="ECO:0000256" key="10">
    <source>
        <dbReference type="SAM" id="MobiDB-lite"/>
    </source>
</evidence>
<dbReference type="EMBL" id="JAUKTV010000001">
    <property type="protein sequence ID" value="KAK0747458.1"/>
    <property type="molecule type" value="Genomic_DNA"/>
</dbReference>
<dbReference type="Gene3D" id="4.10.280.50">
    <property type="match status" value="1"/>
</dbReference>
<dbReference type="EC" id="4.1.1.15" evidence="3 9"/>
<name>A0AA40EXN9_9PEZI</name>
<reference evidence="11" key="1">
    <citation type="submission" date="2023-06" db="EMBL/GenBank/DDBJ databases">
        <title>Genome-scale phylogeny and comparative genomics of the fungal order Sordariales.</title>
        <authorList>
            <consortium name="Lawrence Berkeley National Laboratory"/>
            <person name="Hensen N."/>
            <person name="Bonometti L."/>
            <person name="Westerberg I."/>
            <person name="Brannstrom I.O."/>
            <person name="Guillou S."/>
            <person name="Cros-Aarteil S."/>
            <person name="Calhoun S."/>
            <person name="Haridas S."/>
            <person name="Kuo A."/>
            <person name="Mondo S."/>
            <person name="Pangilinan J."/>
            <person name="Riley R."/>
            <person name="Labutti K."/>
            <person name="Andreopoulos B."/>
            <person name="Lipzen A."/>
            <person name="Chen C."/>
            <person name="Yanf M."/>
            <person name="Daum C."/>
            <person name="Ng V."/>
            <person name="Clum A."/>
            <person name="Steindorff A."/>
            <person name="Ohm R."/>
            <person name="Martin F."/>
            <person name="Silar P."/>
            <person name="Natvig D."/>
            <person name="Lalanne C."/>
            <person name="Gautier V."/>
            <person name="Ament-Velasquez S.L."/>
            <person name="Kruys A."/>
            <person name="Hutchinson M.I."/>
            <person name="Powell A.J."/>
            <person name="Barry K."/>
            <person name="Miller A.N."/>
            <person name="Grigoriev I.V."/>
            <person name="Debuchy R."/>
            <person name="Gladieux P."/>
            <person name="Thoren M.H."/>
            <person name="Johannesson H."/>
        </authorList>
    </citation>
    <scope>NUCLEOTIDE SEQUENCE</scope>
    <source>
        <strain evidence="11">CBS 540.89</strain>
    </source>
</reference>
<dbReference type="AlphaFoldDB" id="A0AA40EXN9"/>
<evidence type="ECO:0000256" key="5">
    <source>
        <dbReference type="ARBA" id="ARBA00023239"/>
    </source>
</evidence>
<dbReference type="PANTHER" id="PTHR43321:SF6">
    <property type="entry name" value="GLUTAMATE DECARBOXYLASE"/>
    <property type="match status" value="1"/>
</dbReference>
<keyword evidence="5 8" id="KW-0456">Lyase</keyword>
<dbReference type="SUPFAM" id="SSF53383">
    <property type="entry name" value="PLP-dependent transferases"/>
    <property type="match status" value="1"/>
</dbReference>
<dbReference type="FunFam" id="3.40.640.10:FF:000017">
    <property type="entry name" value="Glutamate decarboxylase"/>
    <property type="match status" value="1"/>
</dbReference>
<comment type="caution">
    <text evidence="11">The sequence shown here is derived from an EMBL/GenBank/DDBJ whole genome shotgun (WGS) entry which is preliminary data.</text>
</comment>
<comment type="similarity">
    <text evidence="2 8">Belongs to the group II decarboxylase family.</text>
</comment>
<dbReference type="InterPro" id="IPR015424">
    <property type="entry name" value="PyrdxlP-dep_Trfase"/>
</dbReference>
<evidence type="ECO:0000256" key="9">
    <source>
        <dbReference type="RuleBase" id="RU361171"/>
    </source>
</evidence>
<organism evidence="11 12">
    <name type="scientific">Apiosordaria backusii</name>
    <dbReference type="NCBI Taxonomy" id="314023"/>
    <lineage>
        <taxon>Eukaryota</taxon>
        <taxon>Fungi</taxon>
        <taxon>Dikarya</taxon>
        <taxon>Ascomycota</taxon>
        <taxon>Pezizomycotina</taxon>
        <taxon>Sordariomycetes</taxon>
        <taxon>Sordariomycetidae</taxon>
        <taxon>Sordariales</taxon>
        <taxon>Lasiosphaeriaceae</taxon>
        <taxon>Apiosordaria</taxon>
    </lineage>
</organism>
<dbReference type="GO" id="GO:0004351">
    <property type="term" value="F:glutamate decarboxylase activity"/>
    <property type="evidence" value="ECO:0007669"/>
    <property type="project" value="UniProtKB-EC"/>
</dbReference>
<evidence type="ECO:0000256" key="2">
    <source>
        <dbReference type="ARBA" id="ARBA00009533"/>
    </source>
</evidence>
<dbReference type="FunFam" id="4.10.280.50:FF:000001">
    <property type="entry name" value="Glutamate decarboxylase"/>
    <property type="match status" value="1"/>
</dbReference>
<feature type="region of interest" description="Disordered" evidence="10">
    <location>
        <begin position="488"/>
        <end position="518"/>
    </location>
</feature>
<dbReference type="PANTHER" id="PTHR43321">
    <property type="entry name" value="GLUTAMATE DECARBOXYLASE"/>
    <property type="match status" value="1"/>
</dbReference>
<evidence type="ECO:0000256" key="7">
    <source>
        <dbReference type="PIRSR" id="PIRSR602129-50"/>
    </source>
</evidence>
<dbReference type="InterPro" id="IPR010107">
    <property type="entry name" value="Glutamate_decarboxylase"/>
</dbReference>
<dbReference type="Gene3D" id="3.90.1150.160">
    <property type="match status" value="1"/>
</dbReference>
<evidence type="ECO:0000256" key="8">
    <source>
        <dbReference type="RuleBase" id="RU000382"/>
    </source>
</evidence>
<comment type="catalytic activity">
    <reaction evidence="6 9">
        <text>L-glutamate + H(+) = 4-aminobutanoate + CO2</text>
        <dbReference type="Rhea" id="RHEA:17785"/>
        <dbReference type="ChEBI" id="CHEBI:15378"/>
        <dbReference type="ChEBI" id="CHEBI:16526"/>
        <dbReference type="ChEBI" id="CHEBI:29985"/>
        <dbReference type="ChEBI" id="CHEBI:59888"/>
        <dbReference type="EC" id="4.1.1.15"/>
    </reaction>
</comment>
<dbReference type="Proteomes" id="UP001172159">
    <property type="component" value="Unassembled WGS sequence"/>
</dbReference>
<dbReference type="GO" id="GO:0006538">
    <property type="term" value="P:L-glutamate catabolic process"/>
    <property type="evidence" value="ECO:0007669"/>
    <property type="project" value="TreeGrafter"/>
</dbReference>
<accession>A0AA40EXN9</accession>
<dbReference type="Pfam" id="PF00282">
    <property type="entry name" value="Pyridoxal_deC"/>
    <property type="match status" value="1"/>
</dbReference>
<comment type="cofactor">
    <cofactor evidence="1 7 8">
        <name>pyridoxal 5'-phosphate</name>
        <dbReference type="ChEBI" id="CHEBI:597326"/>
    </cofactor>
</comment>
<gene>
    <name evidence="11" type="ORF">B0T21DRAFT_354383</name>
</gene>
<evidence type="ECO:0000313" key="12">
    <source>
        <dbReference type="Proteomes" id="UP001172159"/>
    </source>
</evidence>
<keyword evidence="11" id="KW-0808">Transferase</keyword>
<evidence type="ECO:0000256" key="3">
    <source>
        <dbReference type="ARBA" id="ARBA00012421"/>
    </source>
</evidence>
<evidence type="ECO:0000256" key="1">
    <source>
        <dbReference type="ARBA" id="ARBA00001933"/>
    </source>
</evidence>
<dbReference type="InterPro" id="IPR015421">
    <property type="entry name" value="PyrdxlP-dep_Trfase_major"/>
</dbReference>
<dbReference type="GO" id="GO:0030170">
    <property type="term" value="F:pyridoxal phosphate binding"/>
    <property type="evidence" value="ECO:0007669"/>
    <property type="project" value="InterPro"/>
</dbReference>
<feature type="modified residue" description="N6-(pyridoxal phosphate)lysine" evidence="7">
    <location>
        <position position="298"/>
    </location>
</feature>
<keyword evidence="12" id="KW-1185">Reference proteome</keyword>
<protein>
    <recommendedName>
        <fullName evidence="3 9">Glutamate decarboxylase</fullName>
        <ecNumber evidence="3 9">4.1.1.15</ecNumber>
    </recommendedName>
</protein>
<keyword evidence="9" id="KW-0210">Decarboxylase</keyword>
<dbReference type="GO" id="GO:0005829">
    <property type="term" value="C:cytosol"/>
    <property type="evidence" value="ECO:0007669"/>
    <property type="project" value="TreeGrafter"/>
</dbReference>
<evidence type="ECO:0000256" key="4">
    <source>
        <dbReference type="ARBA" id="ARBA00022898"/>
    </source>
</evidence>